<dbReference type="PROSITE" id="PS51186">
    <property type="entry name" value="GNAT"/>
    <property type="match status" value="1"/>
</dbReference>
<sequence>MSPDEVLERLTLLTRPDAAPDPAVLAALDGLDTPDGTSVLVEAGRLLADVPAHLVCDADRPPRPLRVAVAATFTAESVAPLLRLFLLRAGIAAELHVCPFDQAEVQLADPGSGLAAFRPDVTLLLLHDEALLPDDWDPAEPASLREPLHRRLATLERAIGGFTGRSPGTVLSHTVPLSRAEQRSVISYRDRAALGRVWRELNGAMLEMPERHASVHVLDFESLLTGHPGALRDDRLHRFAGMAWSPGVEALYAREAAAFCRAVAGLSRKVLVLDLDDTLWGGIVGDDGPGGIQLGPLYPGNAYVELQRRVRSLRRQGVLLAVASKNDADLVDQVLAGHPGMLLRAEDFVMRMVDWRPKDGNLRLAAESLGLGLDSFVFADDSRFECDLVRHALPEVAVVRLSGDPATHAARLLEHDHFAVLATTAGDRDRTGLYRARADRRRSAESFTSAEDYLHSLGLRVTLRRADDYSVPRLTQLGLRANQFTTVKGAHSEAGTRAFACSPDHLLLGFEVADDFAAEGIVGGVWIARRPGRWLIENFVMSCRVLARGVEYAALQGVIDRALAEGVSTIEADFRPSGRNHQAGEFYHAAGFRRAGDDRLALPLTPRPRLLPAWVELINEEDTVHA</sequence>
<reference evidence="3" key="1">
    <citation type="journal article" date="2019" name="Int. J. Syst. Evol. Microbiol.">
        <title>The Global Catalogue of Microorganisms (GCM) 10K type strain sequencing project: providing services to taxonomists for standard genome sequencing and annotation.</title>
        <authorList>
            <consortium name="The Broad Institute Genomics Platform"/>
            <consortium name="The Broad Institute Genome Sequencing Center for Infectious Disease"/>
            <person name="Wu L."/>
            <person name="Ma J."/>
        </authorList>
    </citation>
    <scope>NUCLEOTIDE SEQUENCE [LARGE SCALE GENOMIC DNA]</scope>
    <source>
        <strain evidence="3">JCM 16908</strain>
    </source>
</reference>
<gene>
    <name evidence="2" type="ORF">GCM10022226_41030</name>
</gene>
<dbReference type="NCBIfam" id="TIGR01681">
    <property type="entry name" value="HAD-SF-IIIC"/>
    <property type="match status" value="1"/>
</dbReference>
<protein>
    <submittedName>
        <fullName evidence="2">HAD-IIIC family phosphatase</fullName>
    </submittedName>
</protein>
<keyword evidence="3" id="KW-1185">Reference proteome</keyword>
<dbReference type="InterPro" id="IPR000182">
    <property type="entry name" value="GNAT_dom"/>
</dbReference>
<dbReference type="InterPro" id="IPR023214">
    <property type="entry name" value="HAD_sf"/>
</dbReference>
<proteinExistence type="predicted"/>
<accession>A0ABP7IE51</accession>
<evidence type="ECO:0000313" key="2">
    <source>
        <dbReference type="EMBL" id="GAA3816084.1"/>
    </source>
</evidence>
<dbReference type="SUPFAM" id="SSF55729">
    <property type="entry name" value="Acyl-CoA N-acyltransferases (Nat)"/>
    <property type="match status" value="1"/>
</dbReference>
<dbReference type="InterPro" id="IPR036412">
    <property type="entry name" value="HAD-like_sf"/>
</dbReference>
<name>A0ABP7IE51_9ACTN</name>
<dbReference type="Proteomes" id="UP001500888">
    <property type="component" value="Unassembled WGS sequence"/>
</dbReference>
<dbReference type="SUPFAM" id="SSF56784">
    <property type="entry name" value="HAD-like"/>
    <property type="match status" value="1"/>
</dbReference>
<dbReference type="EMBL" id="BAAAZR010000009">
    <property type="protein sequence ID" value="GAA3816084.1"/>
    <property type="molecule type" value="Genomic_DNA"/>
</dbReference>
<dbReference type="Gene3D" id="3.40.630.30">
    <property type="match status" value="1"/>
</dbReference>
<dbReference type="Gene3D" id="3.40.50.1000">
    <property type="entry name" value="HAD superfamily/HAD-like"/>
    <property type="match status" value="1"/>
</dbReference>
<feature type="domain" description="N-acetyltransferase" evidence="1">
    <location>
        <begin position="461"/>
        <end position="621"/>
    </location>
</feature>
<dbReference type="NCBIfam" id="TIGR01686">
    <property type="entry name" value="FkbH"/>
    <property type="match status" value="1"/>
</dbReference>
<evidence type="ECO:0000313" key="3">
    <source>
        <dbReference type="Proteomes" id="UP001500888"/>
    </source>
</evidence>
<evidence type="ECO:0000259" key="1">
    <source>
        <dbReference type="PROSITE" id="PS51186"/>
    </source>
</evidence>
<dbReference type="InterPro" id="IPR036514">
    <property type="entry name" value="SGNH_hydro_sf"/>
</dbReference>
<dbReference type="Gene3D" id="3.40.50.1110">
    <property type="entry name" value="SGNH hydrolase"/>
    <property type="match status" value="1"/>
</dbReference>
<comment type="caution">
    <text evidence="2">The sequence shown here is derived from an EMBL/GenBank/DDBJ whole genome shotgun (WGS) entry which is preliminary data.</text>
</comment>
<organism evidence="2 3">
    <name type="scientific">Sphaerisporangium flaviroseum</name>
    <dbReference type="NCBI Taxonomy" id="509199"/>
    <lineage>
        <taxon>Bacteria</taxon>
        <taxon>Bacillati</taxon>
        <taxon>Actinomycetota</taxon>
        <taxon>Actinomycetes</taxon>
        <taxon>Streptosporangiales</taxon>
        <taxon>Streptosporangiaceae</taxon>
        <taxon>Sphaerisporangium</taxon>
    </lineage>
</organism>
<dbReference type="InterPro" id="IPR010033">
    <property type="entry name" value="HAD_SF_ppase_IIIC"/>
</dbReference>
<dbReference type="InterPro" id="IPR010037">
    <property type="entry name" value="FkbH_domain"/>
</dbReference>
<dbReference type="InterPro" id="IPR016181">
    <property type="entry name" value="Acyl_CoA_acyltransferase"/>
</dbReference>
<dbReference type="RefSeq" id="WP_344942288.1">
    <property type="nucleotide sequence ID" value="NZ_BAAAZR010000009.1"/>
</dbReference>